<dbReference type="GO" id="GO:0002161">
    <property type="term" value="F:aminoacyl-tRNA deacylase activity"/>
    <property type="evidence" value="ECO:0007669"/>
    <property type="project" value="InterPro"/>
</dbReference>
<comment type="subcellular location">
    <subcellularLocation>
        <location evidence="1 12">Cytoplasm</location>
    </subcellularLocation>
</comment>
<dbReference type="Proteomes" id="UP000287224">
    <property type="component" value="Unassembled WGS sequence"/>
</dbReference>
<evidence type="ECO:0000256" key="4">
    <source>
        <dbReference type="ARBA" id="ARBA00022598"/>
    </source>
</evidence>
<evidence type="ECO:0000256" key="9">
    <source>
        <dbReference type="ARBA" id="ARBA00023146"/>
    </source>
</evidence>
<evidence type="ECO:0000313" key="16">
    <source>
        <dbReference type="EMBL" id="GCE05274.1"/>
    </source>
</evidence>
<dbReference type="GO" id="GO:0006438">
    <property type="term" value="P:valyl-tRNA aminoacylation"/>
    <property type="evidence" value="ECO:0007669"/>
    <property type="project" value="UniProtKB-UniRule"/>
</dbReference>
<dbReference type="InterPro" id="IPR002300">
    <property type="entry name" value="aa-tRNA-synth_Ia"/>
</dbReference>
<feature type="domain" description="Valyl-tRNA synthetase tRNA-binding arm" evidence="15">
    <location>
        <begin position="844"/>
        <end position="908"/>
    </location>
</feature>
<dbReference type="Gene3D" id="1.10.287.380">
    <property type="entry name" value="Valyl-tRNA synthetase, C-terminal domain"/>
    <property type="match status" value="1"/>
</dbReference>
<dbReference type="GO" id="GO:0005829">
    <property type="term" value="C:cytosol"/>
    <property type="evidence" value="ECO:0007669"/>
    <property type="project" value="TreeGrafter"/>
</dbReference>
<evidence type="ECO:0000259" key="15">
    <source>
        <dbReference type="Pfam" id="PF10458"/>
    </source>
</evidence>
<dbReference type="NCBIfam" id="NF004349">
    <property type="entry name" value="PRK05729.1"/>
    <property type="match status" value="1"/>
</dbReference>
<dbReference type="Pfam" id="PF00133">
    <property type="entry name" value="tRNA-synt_1"/>
    <property type="match status" value="1"/>
</dbReference>
<comment type="similarity">
    <text evidence="11 12">Belongs to the class-I aminoacyl-tRNA synthetase family. ValS type 1 subfamily.</text>
</comment>
<dbReference type="Gene3D" id="3.90.740.10">
    <property type="entry name" value="Valyl/Leucyl/Isoleucyl-tRNA synthetase, editing domain"/>
    <property type="match status" value="1"/>
</dbReference>
<feature type="domain" description="Methionyl/Valyl/Leucyl/Isoleucyl-tRNA synthetase anticodon-binding" evidence="14">
    <location>
        <begin position="631"/>
        <end position="786"/>
    </location>
</feature>
<keyword evidence="17" id="KW-1185">Reference proteome</keyword>
<dbReference type="Pfam" id="PF10458">
    <property type="entry name" value="Val_tRNA-synt_C"/>
    <property type="match status" value="1"/>
</dbReference>
<dbReference type="FunFam" id="1.10.730.10:FF:000014">
    <property type="entry name" value="Valine--tRNA ligase"/>
    <property type="match status" value="1"/>
</dbReference>
<dbReference type="HAMAP" id="MF_02004">
    <property type="entry name" value="Val_tRNA_synth_type1"/>
    <property type="match status" value="1"/>
</dbReference>
<dbReference type="NCBIfam" id="TIGR00422">
    <property type="entry name" value="valS"/>
    <property type="match status" value="1"/>
</dbReference>
<feature type="short sequence motif" description="'HIGH' region" evidence="12">
    <location>
        <begin position="60"/>
        <end position="70"/>
    </location>
</feature>
<dbReference type="InterPro" id="IPR014729">
    <property type="entry name" value="Rossmann-like_a/b/a_fold"/>
</dbReference>
<dbReference type="SUPFAM" id="SSF50677">
    <property type="entry name" value="ValRS/IleRS/LeuRS editing domain"/>
    <property type="match status" value="1"/>
</dbReference>
<feature type="domain" description="Aminoacyl-tRNA synthetase class Ia" evidence="13">
    <location>
        <begin position="32"/>
        <end position="585"/>
    </location>
</feature>
<evidence type="ECO:0000256" key="6">
    <source>
        <dbReference type="ARBA" id="ARBA00022840"/>
    </source>
</evidence>
<dbReference type="PROSITE" id="PS00178">
    <property type="entry name" value="AA_TRNA_LIGASE_I"/>
    <property type="match status" value="1"/>
</dbReference>
<evidence type="ECO:0000259" key="13">
    <source>
        <dbReference type="Pfam" id="PF00133"/>
    </source>
</evidence>
<dbReference type="RefSeq" id="WP_126596339.1">
    <property type="nucleotide sequence ID" value="NZ_BIFQ01000001.1"/>
</dbReference>
<dbReference type="Gene3D" id="3.40.50.620">
    <property type="entry name" value="HUPs"/>
    <property type="match status" value="3"/>
</dbReference>
<keyword evidence="6 12" id="KW-0067">ATP-binding</keyword>
<comment type="domain">
    <text evidence="12">The C-terminal coiled-coil domain is crucial for aminoacylation activity.</text>
</comment>
<dbReference type="InterPro" id="IPR037118">
    <property type="entry name" value="Val-tRNA_synth_C_sf"/>
</dbReference>
<dbReference type="PANTHER" id="PTHR11946">
    <property type="entry name" value="VALYL-TRNA SYNTHETASES"/>
    <property type="match status" value="1"/>
</dbReference>
<evidence type="ECO:0000256" key="8">
    <source>
        <dbReference type="ARBA" id="ARBA00023054"/>
    </source>
</evidence>
<dbReference type="Gene3D" id="1.10.730.10">
    <property type="entry name" value="Isoleucyl-tRNA Synthetase, Domain 1"/>
    <property type="match status" value="1"/>
</dbReference>
<feature type="binding site" evidence="12">
    <location>
        <position position="549"/>
    </location>
    <ligand>
        <name>ATP</name>
        <dbReference type="ChEBI" id="CHEBI:30616"/>
    </ligand>
</feature>
<dbReference type="InterPro" id="IPR002303">
    <property type="entry name" value="Valyl-tRNA_ligase"/>
</dbReference>
<dbReference type="SUPFAM" id="SSF52374">
    <property type="entry name" value="Nucleotidylyl transferase"/>
    <property type="match status" value="1"/>
</dbReference>
<keyword evidence="8 12" id="KW-0175">Coiled coil</keyword>
<reference evidence="17" key="1">
    <citation type="submission" date="2018-12" db="EMBL/GenBank/DDBJ databases">
        <title>Tengunoibacter tsumagoiensis gen. nov., sp. nov., Dictyobacter kobayashii sp. nov., D. alpinus sp. nov., and D. joshuensis sp. nov. and description of Dictyobacteraceae fam. nov. within the order Ktedonobacterales isolated from Tengu-no-mugimeshi.</title>
        <authorList>
            <person name="Wang C.M."/>
            <person name="Zheng Y."/>
            <person name="Sakai Y."/>
            <person name="Toyoda A."/>
            <person name="Minakuchi Y."/>
            <person name="Abe K."/>
            <person name="Yokota A."/>
            <person name="Yabe S."/>
        </authorList>
    </citation>
    <scope>NUCLEOTIDE SEQUENCE [LARGE SCALE GENOMIC DNA]</scope>
    <source>
        <strain evidence="17">S-27</strain>
    </source>
</reference>
<dbReference type="InterPro" id="IPR033705">
    <property type="entry name" value="Anticodon_Ia_Val"/>
</dbReference>
<dbReference type="FunFam" id="3.40.50.620:FF:000032">
    <property type="entry name" value="Valine--tRNA ligase"/>
    <property type="match status" value="1"/>
</dbReference>
<comment type="domain">
    <text evidence="12">ValRS has two distinct active sites: one for aminoacylation and one for editing. The misactivated threonine is translocated from the active site to the editing site.</text>
</comment>
<dbReference type="FunFam" id="1.10.287.380:FF:000001">
    <property type="entry name" value="Valine--tRNA ligase"/>
    <property type="match status" value="1"/>
</dbReference>
<dbReference type="SUPFAM" id="SSF47323">
    <property type="entry name" value="Anticodon-binding domain of a subclass of class I aminoacyl-tRNA synthetases"/>
    <property type="match status" value="1"/>
</dbReference>
<keyword evidence="4 12" id="KW-0436">Ligase</keyword>
<dbReference type="OrthoDB" id="9810365at2"/>
<gene>
    <name evidence="16" type="primary">valS_1</name>
    <name evidence="12" type="synonym">valS</name>
    <name evidence="16" type="ORF">KDAU_26030</name>
</gene>
<evidence type="ECO:0000256" key="12">
    <source>
        <dbReference type="HAMAP-Rule" id="MF_02004"/>
    </source>
</evidence>
<dbReference type="InterPro" id="IPR010978">
    <property type="entry name" value="tRNA-bd_arm"/>
</dbReference>
<dbReference type="FunFam" id="3.40.50.620:FF:000098">
    <property type="entry name" value="Valine--tRNA ligase"/>
    <property type="match status" value="1"/>
</dbReference>
<dbReference type="CDD" id="cd07962">
    <property type="entry name" value="Anticodon_Ia_Val"/>
    <property type="match status" value="1"/>
</dbReference>
<dbReference type="EMBL" id="BIFQ01000001">
    <property type="protein sequence ID" value="GCE05274.1"/>
    <property type="molecule type" value="Genomic_DNA"/>
</dbReference>
<comment type="caution">
    <text evidence="16">The sequence shown here is derived from an EMBL/GenBank/DDBJ whole genome shotgun (WGS) entry which is preliminary data.</text>
</comment>
<keyword evidence="7 12" id="KW-0648">Protein biosynthesis</keyword>
<comment type="function">
    <text evidence="12">Catalyzes the attachment of valine to tRNA(Val). As ValRS can inadvertently accommodate and process structurally similar amino acids such as threonine, to avoid such errors, it has a 'posttransfer' editing activity that hydrolyzes mischarged Thr-tRNA(Val) in a tRNA-dependent manner.</text>
</comment>
<accession>A0A401ZEH0</accession>
<evidence type="ECO:0000256" key="7">
    <source>
        <dbReference type="ARBA" id="ARBA00022917"/>
    </source>
</evidence>
<evidence type="ECO:0000256" key="5">
    <source>
        <dbReference type="ARBA" id="ARBA00022741"/>
    </source>
</evidence>
<comment type="catalytic activity">
    <reaction evidence="10 12">
        <text>tRNA(Val) + L-valine + ATP = L-valyl-tRNA(Val) + AMP + diphosphate</text>
        <dbReference type="Rhea" id="RHEA:10704"/>
        <dbReference type="Rhea" id="RHEA-COMP:9672"/>
        <dbReference type="Rhea" id="RHEA-COMP:9708"/>
        <dbReference type="ChEBI" id="CHEBI:30616"/>
        <dbReference type="ChEBI" id="CHEBI:33019"/>
        <dbReference type="ChEBI" id="CHEBI:57762"/>
        <dbReference type="ChEBI" id="CHEBI:78442"/>
        <dbReference type="ChEBI" id="CHEBI:78537"/>
        <dbReference type="ChEBI" id="CHEBI:456215"/>
        <dbReference type="EC" id="6.1.1.9"/>
    </reaction>
</comment>
<evidence type="ECO:0000256" key="2">
    <source>
        <dbReference type="ARBA" id="ARBA00011245"/>
    </source>
</evidence>
<dbReference type="GO" id="GO:0005524">
    <property type="term" value="F:ATP binding"/>
    <property type="evidence" value="ECO:0007669"/>
    <property type="project" value="UniProtKB-UniRule"/>
</dbReference>
<dbReference type="InterPro" id="IPR001412">
    <property type="entry name" value="aa-tRNA-synth_I_CS"/>
</dbReference>
<evidence type="ECO:0000256" key="11">
    <source>
        <dbReference type="ARBA" id="ARBA00060830"/>
    </source>
</evidence>
<dbReference type="CDD" id="cd00817">
    <property type="entry name" value="ValRS_core"/>
    <property type="match status" value="1"/>
</dbReference>
<name>A0A401ZEH0_9CHLR</name>
<feature type="short sequence motif" description="'KMSKS' region" evidence="12">
    <location>
        <begin position="546"/>
        <end position="550"/>
    </location>
</feature>
<evidence type="ECO:0000256" key="3">
    <source>
        <dbReference type="ARBA" id="ARBA00022490"/>
    </source>
</evidence>
<dbReference type="PANTHER" id="PTHR11946:SF93">
    <property type="entry name" value="VALINE--TRNA LIGASE, CHLOROPLASTIC_MITOCHONDRIAL 2"/>
    <property type="match status" value="1"/>
</dbReference>
<comment type="subunit">
    <text evidence="2 12">Monomer.</text>
</comment>
<evidence type="ECO:0000256" key="1">
    <source>
        <dbReference type="ARBA" id="ARBA00004496"/>
    </source>
</evidence>
<evidence type="ECO:0000256" key="10">
    <source>
        <dbReference type="ARBA" id="ARBA00047552"/>
    </source>
</evidence>
<dbReference type="InterPro" id="IPR009008">
    <property type="entry name" value="Val/Leu/Ile-tRNA-synth_edit"/>
</dbReference>
<proteinExistence type="inferred from homology"/>
<organism evidence="16 17">
    <name type="scientific">Dictyobacter aurantiacus</name>
    <dbReference type="NCBI Taxonomy" id="1936993"/>
    <lineage>
        <taxon>Bacteria</taxon>
        <taxon>Bacillati</taxon>
        <taxon>Chloroflexota</taxon>
        <taxon>Ktedonobacteria</taxon>
        <taxon>Ktedonobacterales</taxon>
        <taxon>Dictyobacteraceae</taxon>
        <taxon>Dictyobacter</taxon>
    </lineage>
</organism>
<dbReference type="InterPro" id="IPR013155">
    <property type="entry name" value="M/V/L/I-tRNA-synth_anticd-bd"/>
</dbReference>
<dbReference type="SUPFAM" id="SSF46589">
    <property type="entry name" value="tRNA-binding arm"/>
    <property type="match status" value="1"/>
</dbReference>
<dbReference type="InterPro" id="IPR019499">
    <property type="entry name" value="Val-tRNA_synth_tRNA-bd"/>
</dbReference>
<dbReference type="GO" id="GO:0004832">
    <property type="term" value="F:valine-tRNA ligase activity"/>
    <property type="evidence" value="ECO:0007669"/>
    <property type="project" value="UniProtKB-UniRule"/>
</dbReference>
<evidence type="ECO:0000259" key="14">
    <source>
        <dbReference type="Pfam" id="PF08264"/>
    </source>
</evidence>
<dbReference type="EC" id="6.1.1.9" evidence="12"/>
<keyword evidence="3 12" id="KW-0963">Cytoplasm</keyword>
<keyword evidence="9 12" id="KW-0030">Aminoacyl-tRNA synthetase</keyword>
<keyword evidence="5 12" id="KW-0547">Nucleotide-binding</keyword>
<evidence type="ECO:0000313" key="17">
    <source>
        <dbReference type="Proteomes" id="UP000287224"/>
    </source>
</evidence>
<feature type="coiled-coil region" evidence="12">
    <location>
        <begin position="842"/>
        <end position="904"/>
    </location>
</feature>
<dbReference type="Pfam" id="PF08264">
    <property type="entry name" value="Anticodon_1"/>
    <property type="match status" value="1"/>
</dbReference>
<protein>
    <recommendedName>
        <fullName evidence="12">Valine--tRNA ligase</fullName>
        <ecNumber evidence="12">6.1.1.9</ecNumber>
    </recommendedName>
    <alternativeName>
        <fullName evidence="12">Valyl-tRNA synthetase</fullName>
        <shortName evidence="12">ValRS</shortName>
    </alternativeName>
</protein>
<dbReference type="AlphaFoldDB" id="A0A401ZEH0"/>
<dbReference type="PRINTS" id="PR00986">
    <property type="entry name" value="TRNASYNTHVAL"/>
</dbReference>
<dbReference type="InterPro" id="IPR009080">
    <property type="entry name" value="tRNAsynth_Ia_anticodon-bd"/>
</dbReference>
<sequence>MIEQEKTRETTPITDVAALPKAYEPQAVEARWYRFWEEGGYFKPRPNPARKPFVISMPPPNVTGALHLGHAITATLEDIMIRYHRMQGDETLWVPGEDHAGIATQTVVERLLATEGTDRHKIGREAFVERIWQWVHQYKSRIQDQHRRLGASCDWSRERFTLDEGLSKAVREVFVRLYEEGLIYRGERIINWCPVCMSAISDLEVNHVNTPGKLTYVRYPLKPLEGQAAGETEYISVATTRPETILGDTGIAVNPSDPRYKDLVGRIAIVPVVNREIPIVGDEAVEAGFGTGAVKVTPAHDPVDFEIGARHDLPRVQVIGFDARMTSEAGPYAGQDRYEARKNLVADLEKMGLVVKTEDYTVPLGRCQRSDTVIEPLISKQWFIKMAPLATPALNAVKYGQIKIVPERFNKTYFDWLENIHDWCISRQLWWGHRIPVWYCDACGEMIVSREDVTACPQCDSAQIRQDEDVLDTWFSSWLWPFSTLGWPDNTADLPRYYPNAVMETGYDIIFFWVARMVMSGIHFMGNAPFSTIYLHGLVRDAKGEKMSKSKANAVDPLEVMDKFGTDALRFTLATSSTPGNDMKLIDERIVGNRNFANKIWNASRFVLMKTADIGGGIPTIDSLRPQTLADRWILHRFQRLTRSVTRLIDDFQFGEAGRQINEFFWSDYCDWYVESAKVQMQGDEQAQQNTAAILRAVLDQSLRLLHPFMPFVTEEVWQYLYHFSEPDKAAWPASALIVASWPQYNEALVDEEAERQFSLVQHVVTLIRDARNQMNVEKSRRVSVIMAAGNDIEMFAAQSPVIEFLATTERPQLHAQLAQKPEQAMSLLAGAVEIYLPLAGLLDIGKELERLDKEIAQARQEVARLQGKLSNQNFVARAKPEVVEKEREKLAAQEERVTKLQSRHSELASLK</sequence>